<comment type="function">
    <text evidence="11">Mediates influx of magnesium ions. Alternates between open and closed states. Activated by low cytoplasmic Mg(2+) levels. Inactive when cytoplasmic Mg(2+) levels are high.</text>
</comment>
<gene>
    <name evidence="13" type="ORF">SAMN04489806_1988</name>
</gene>
<keyword evidence="3" id="KW-0813">Transport</keyword>
<dbReference type="InterPro" id="IPR002523">
    <property type="entry name" value="MgTranspt_CorA/ZnTranspt_ZntB"/>
</dbReference>
<dbReference type="EMBL" id="FNRY01000001">
    <property type="protein sequence ID" value="SEB86727.1"/>
    <property type="molecule type" value="Genomic_DNA"/>
</dbReference>
<evidence type="ECO:0000256" key="5">
    <source>
        <dbReference type="ARBA" id="ARBA00022692"/>
    </source>
</evidence>
<accession>A0A1H4MV77</accession>
<feature type="transmembrane region" description="Helical" evidence="12">
    <location>
        <begin position="284"/>
        <end position="303"/>
    </location>
</feature>
<evidence type="ECO:0000256" key="2">
    <source>
        <dbReference type="ARBA" id="ARBA00009765"/>
    </source>
</evidence>
<dbReference type="Proteomes" id="UP000199183">
    <property type="component" value="Unassembled WGS sequence"/>
</dbReference>
<dbReference type="PANTHER" id="PTHR46494:SF1">
    <property type="entry name" value="CORA FAMILY METAL ION TRANSPORTER (EUROFUNG)"/>
    <property type="match status" value="1"/>
</dbReference>
<dbReference type="Gene3D" id="1.20.58.340">
    <property type="entry name" value="Magnesium transport protein CorA, transmembrane region"/>
    <property type="match status" value="2"/>
</dbReference>
<dbReference type="GO" id="GO:0015087">
    <property type="term" value="F:cobalt ion transmembrane transporter activity"/>
    <property type="evidence" value="ECO:0007669"/>
    <property type="project" value="TreeGrafter"/>
</dbReference>
<keyword evidence="8" id="KW-0406">Ion transport</keyword>
<evidence type="ECO:0000256" key="3">
    <source>
        <dbReference type="ARBA" id="ARBA00022448"/>
    </source>
</evidence>
<protein>
    <submittedName>
        <fullName evidence="13">Magnesium transporter</fullName>
    </submittedName>
</protein>
<dbReference type="OrthoDB" id="9803416at2"/>
<dbReference type="PANTHER" id="PTHR46494">
    <property type="entry name" value="CORA FAMILY METAL ION TRANSPORTER (EUROFUNG)"/>
    <property type="match status" value="1"/>
</dbReference>
<dbReference type="Gene3D" id="3.30.460.20">
    <property type="entry name" value="CorA soluble domain-like"/>
    <property type="match status" value="1"/>
</dbReference>
<comment type="catalytic activity">
    <reaction evidence="10">
        <text>Mg(2+)(in) = Mg(2+)(out)</text>
        <dbReference type="Rhea" id="RHEA:29827"/>
        <dbReference type="ChEBI" id="CHEBI:18420"/>
    </reaction>
</comment>
<evidence type="ECO:0000313" key="14">
    <source>
        <dbReference type="Proteomes" id="UP000199183"/>
    </source>
</evidence>
<dbReference type="Pfam" id="PF01544">
    <property type="entry name" value="CorA"/>
    <property type="match status" value="1"/>
</dbReference>
<keyword evidence="14" id="KW-1185">Reference proteome</keyword>
<evidence type="ECO:0000256" key="10">
    <source>
        <dbReference type="ARBA" id="ARBA00034269"/>
    </source>
</evidence>
<keyword evidence="4" id="KW-1003">Cell membrane</keyword>
<proteinExistence type="inferred from homology"/>
<evidence type="ECO:0000256" key="8">
    <source>
        <dbReference type="ARBA" id="ARBA00023065"/>
    </source>
</evidence>
<dbReference type="SUPFAM" id="SSF143865">
    <property type="entry name" value="CorA soluble domain-like"/>
    <property type="match status" value="1"/>
</dbReference>
<dbReference type="AlphaFoldDB" id="A0A1H4MV77"/>
<evidence type="ECO:0000256" key="6">
    <source>
        <dbReference type="ARBA" id="ARBA00022842"/>
    </source>
</evidence>
<dbReference type="GO" id="GO:0000287">
    <property type="term" value="F:magnesium ion binding"/>
    <property type="evidence" value="ECO:0007669"/>
    <property type="project" value="TreeGrafter"/>
</dbReference>
<dbReference type="GO" id="GO:0050897">
    <property type="term" value="F:cobalt ion binding"/>
    <property type="evidence" value="ECO:0007669"/>
    <property type="project" value="TreeGrafter"/>
</dbReference>
<organism evidence="13 14">
    <name type="scientific">Paramicrobacterium humi</name>
    <dbReference type="NCBI Taxonomy" id="640635"/>
    <lineage>
        <taxon>Bacteria</taxon>
        <taxon>Bacillati</taxon>
        <taxon>Actinomycetota</taxon>
        <taxon>Actinomycetes</taxon>
        <taxon>Micrococcales</taxon>
        <taxon>Microbacteriaceae</taxon>
        <taxon>Paramicrobacterium</taxon>
    </lineage>
</organism>
<evidence type="ECO:0000313" key="13">
    <source>
        <dbReference type="EMBL" id="SEB86727.1"/>
    </source>
</evidence>
<keyword evidence="6" id="KW-0460">Magnesium</keyword>
<dbReference type="SUPFAM" id="SSF144083">
    <property type="entry name" value="Magnesium transport protein CorA, transmembrane region"/>
    <property type="match status" value="1"/>
</dbReference>
<evidence type="ECO:0000256" key="12">
    <source>
        <dbReference type="SAM" id="Phobius"/>
    </source>
</evidence>
<dbReference type="GO" id="GO:0015095">
    <property type="term" value="F:magnesium ion transmembrane transporter activity"/>
    <property type="evidence" value="ECO:0007669"/>
    <property type="project" value="TreeGrafter"/>
</dbReference>
<evidence type="ECO:0000256" key="11">
    <source>
        <dbReference type="ARBA" id="ARBA00045497"/>
    </source>
</evidence>
<dbReference type="FunFam" id="1.20.58.340:FF:000004">
    <property type="entry name" value="Magnesium transport protein CorA"/>
    <property type="match status" value="1"/>
</dbReference>
<evidence type="ECO:0000256" key="4">
    <source>
        <dbReference type="ARBA" id="ARBA00022475"/>
    </source>
</evidence>
<keyword evidence="5 12" id="KW-0812">Transmembrane</keyword>
<name>A0A1H4MV77_9MICO</name>
<evidence type="ECO:0000256" key="1">
    <source>
        <dbReference type="ARBA" id="ARBA00004651"/>
    </source>
</evidence>
<keyword evidence="9 12" id="KW-0472">Membrane</keyword>
<evidence type="ECO:0000256" key="9">
    <source>
        <dbReference type="ARBA" id="ARBA00023136"/>
    </source>
</evidence>
<dbReference type="STRING" id="640635.SAMN04489806_1988"/>
<keyword evidence="7 12" id="KW-1133">Transmembrane helix</keyword>
<sequence length="341" mass="38228">MGRRRTTAAAAASTPHLARVAVFEEGRRIEVDGAPDLDAVARSLAAHEKRVAVVAYDRPDASHVREIAERLSLHPVLVEDLLHARQRPKIERYGDALFLVMRAVGYLDEAEDVVVSEFHVVVQGQWVIVLRQGEPGAPDWRPEQFRQDPALLAHGTEAVLYTVIDTIVDTYFPVLDGVGTDLDEIEGQVFTGDTAAPERIYRLGREVIDLQRAAVPLQAVITELIAGFEKYNTKAELQTYLRDVSDHLARITSRVAEIRELLTQILTVNATLVGQRQNEDMKRISSWAAILFAPTLIGAIYGMNFRDMPELHWAFGYPMALAAMLLLGVVLYLVFKRKHWM</sequence>
<comment type="subcellular location">
    <subcellularLocation>
        <location evidence="1">Cell membrane</location>
        <topology evidence="1">Multi-pass membrane protein</topology>
    </subcellularLocation>
</comment>
<reference evidence="13 14" key="1">
    <citation type="submission" date="2016-10" db="EMBL/GenBank/DDBJ databases">
        <authorList>
            <person name="de Groot N.N."/>
        </authorList>
    </citation>
    <scope>NUCLEOTIDE SEQUENCE [LARGE SCALE GENOMIC DNA]</scope>
    <source>
        <strain evidence="13 14">DSM 21799</strain>
    </source>
</reference>
<dbReference type="GO" id="GO:0005886">
    <property type="term" value="C:plasma membrane"/>
    <property type="evidence" value="ECO:0007669"/>
    <property type="project" value="UniProtKB-SubCell"/>
</dbReference>
<dbReference type="RefSeq" id="WP_091183360.1">
    <property type="nucleotide sequence ID" value="NZ_FNRY01000001.1"/>
</dbReference>
<evidence type="ECO:0000256" key="7">
    <source>
        <dbReference type="ARBA" id="ARBA00022989"/>
    </source>
</evidence>
<dbReference type="InterPro" id="IPR045861">
    <property type="entry name" value="CorA_cytoplasmic_dom"/>
</dbReference>
<dbReference type="InterPro" id="IPR045863">
    <property type="entry name" value="CorA_TM1_TM2"/>
</dbReference>
<dbReference type="CDD" id="cd12830">
    <property type="entry name" value="MtCorA-like"/>
    <property type="match status" value="1"/>
</dbReference>
<comment type="similarity">
    <text evidence="2">Belongs to the CorA metal ion transporter (MIT) (TC 1.A.35) family.</text>
</comment>
<feature type="transmembrane region" description="Helical" evidence="12">
    <location>
        <begin position="315"/>
        <end position="335"/>
    </location>
</feature>